<evidence type="ECO:0000256" key="1">
    <source>
        <dbReference type="ARBA" id="ARBA00005189"/>
    </source>
</evidence>
<dbReference type="GO" id="GO:0003841">
    <property type="term" value="F:1-acylglycerol-3-phosphate O-acyltransferase activity"/>
    <property type="evidence" value="ECO:0007669"/>
    <property type="project" value="TreeGrafter"/>
</dbReference>
<dbReference type="Proteomes" id="UP000007881">
    <property type="component" value="Chromosome"/>
</dbReference>
<keyword evidence="6" id="KW-1185">Reference proteome</keyword>
<organism evidence="5 6">
    <name type="scientific">Phycisphaera mikurensis (strain NBRC 102666 / KCTC 22515 / FYK2301M01)</name>
    <dbReference type="NCBI Taxonomy" id="1142394"/>
    <lineage>
        <taxon>Bacteria</taxon>
        <taxon>Pseudomonadati</taxon>
        <taxon>Planctomycetota</taxon>
        <taxon>Phycisphaerae</taxon>
        <taxon>Phycisphaerales</taxon>
        <taxon>Phycisphaeraceae</taxon>
        <taxon>Phycisphaera</taxon>
    </lineage>
</organism>
<evidence type="ECO:0000313" key="5">
    <source>
        <dbReference type="EMBL" id="BAM05154.1"/>
    </source>
</evidence>
<dbReference type="PANTHER" id="PTHR10434">
    <property type="entry name" value="1-ACYL-SN-GLYCEROL-3-PHOSPHATE ACYLTRANSFERASE"/>
    <property type="match status" value="1"/>
</dbReference>
<feature type="domain" description="Phospholipid/glycerol acyltransferase" evidence="4">
    <location>
        <begin position="37"/>
        <end position="153"/>
    </location>
</feature>
<sequence length="225" mass="24993">MYRLSRLLVGTLFRRFVRLHWLHRERLDGDAAPPAGHLLAVTHLAHLEPVILGTAMRRRVWFVSRDEFYRRRWARWLLHRHLCVRVHRSAATHSTFRAADRLLAAGETVGIFPEGGCVRGEGSLLLGATPKAGVCVMARRAGVPVLPVAVLGCQGLQSPAAFLPWRRSPLYLAVGEPLLFDGAGDVPGEARRVGRERDAAELGSAFEKLYAEMLTAWEVPANARP</sequence>
<dbReference type="SMART" id="SM00563">
    <property type="entry name" value="PlsC"/>
    <property type="match status" value="1"/>
</dbReference>
<evidence type="ECO:0000256" key="3">
    <source>
        <dbReference type="ARBA" id="ARBA00023315"/>
    </source>
</evidence>
<evidence type="ECO:0000313" key="6">
    <source>
        <dbReference type="Proteomes" id="UP000007881"/>
    </source>
</evidence>
<evidence type="ECO:0000256" key="2">
    <source>
        <dbReference type="ARBA" id="ARBA00022679"/>
    </source>
</evidence>
<protein>
    <submittedName>
        <fullName evidence="5">Putative acyltransferase</fullName>
        <ecNumber evidence="5">2.3.1.-</ecNumber>
    </submittedName>
</protein>
<dbReference type="eggNOG" id="COG0204">
    <property type="taxonomic scope" value="Bacteria"/>
</dbReference>
<dbReference type="Pfam" id="PF01553">
    <property type="entry name" value="Acyltransferase"/>
    <property type="match status" value="1"/>
</dbReference>
<dbReference type="EMBL" id="AP012338">
    <property type="protein sequence ID" value="BAM05154.1"/>
    <property type="molecule type" value="Genomic_DNA"/>
</dbReference>
<dbReference type="AlphaFoldDB" id="I0IIR6"/>
<reference evidence="5 6" key="1">
    <citation type="submission" date="2012-02" db="EMBL/GenBank/DDBJ databases">
        <title>Complete genome sequence of Phycisphaera mikurensis NBRC 102666.</title>
        <authorList>
            <person name="Ankai A."/>
            <person name="Hosoyama A."/>
            <person name="Terui Y."/>
            <person name="Sekine M."/>
            <person name="Fukai R."/>
            <person name="Kato Y."/>
            <person name="Nakamura S."/>
            <person name="Yamada-Narita S."/>
            <person name="Kawakoshi A."/>
            <person name="Fukunaga Y."/>
            <person name="Yamazaki S."/>
            <person name="Fujita N."/>
        </authorList>
    </citation>
    <scope>NUCLEOTIDE SEQUENCE [LARGE SCALE GENOMIC DNA]</scope>
    <source>
        <strain evidence="6">NBRC 102666 / KCTC 22515 / FYK2301M01</strain>
    </source>
</reference>
<dbReference type="EC" id="2.3.1.-" evidence="5"/>
<dbReference type="CDD" id="cd07989">
    <property type="entry name" value="LPLAT_AGPAT-like"/>
    <property type="match status" value="1"/>
</dbReference>
<dbReference type="HOGENOM" id="CLU_1276651_0_0_0"/>
<proteinExistence type="predicted"/>
<dbReference type="GO" id="GO:0005886">
    <property type="term" value="C:plasma membrane"/>
    <property type="evidence" value="ECO:0007669"/>
    <property type="project" value="TreeGrafter"/>
</dbReference>
<dbReference type="GO" id="GO:0006654">
    <property type="term" value="P:phosphatidic acid biosynthetic process"/>
    <property type="evidence" value="ECO:0007669"/>
    <property type="project" value="TreeGrafter"/>
</dbReference>
<comment type="pathway">
    <text evidence="1">Lipid metabolism.</text>
</comment>
<keyword evidence="3 5" id="KW-0012">Acyltransferase</keyword>
<keyword evidence="2 5" id="KW-0808">Transferase</keyword>
<accession>I0IIR6</accession>
<name>I0IIR6_PHYMF</name>
<dbReference type="SUPFAM" id="SSF69593">
    <property type="entry name" value="Glycerol-3-phosphate (1)-acyltransferase"/>
    <property type="match status" value="1"/>
</dbReference>
<dbReference type="KEGG" id="phm:PSMK_29950"/>
<dbReference type="STRING" id="1142394.PSMK_29950"/>
<dbReference type="PANTHER" id="PTHR10434:SF11">
    <property type="entry name" value="1-ACYL-SN-GLYCEROL-3-PHOSPHATE ACYLTRANSFERASE"/>
    <property type="match status" value="1"/>
</dbReference>
<gene>
    <name evidence="5" type="ordered locus">PSMK_29950</name>
</gene>
<evidence type="ECO:0000259" key="4">
    <source>
        <dbReference type="SMART" id="SM00563"/>
    </source>
</evidence>
<dbReference type="InterPro" id="IPR002123">
    <property type="entry name" value="Plipid/glycerol_acylTrfase"/>
</dbReference>